<dbReference type="SUPFAM" id="SSF158622">
    <property type="entry name" value="YheA/YmcA-like"/>
    <property type="match status" value="1"/>
</dbReference>
<dbReference type="EMBL" id="CP034345">
    <property type="protein sequence ID" value="QGX94425.1"/>
    <property type="molecule type" value="Genomic_DNA"/>
</dbReference>
<dbReference type="Gene3D" id="1.20.1500.10">
    <property type="entry name" value="YheA/YmcA-like"/>
    <property type="match status" value="1"/>
</dbReference>
<gene>
    <name evidence="1" type="ORF">EI982_06285</name>
</gene>
<dbReference type="InterPro" id="IPR010368">
    <property type="entry name" value="Com_YlbF"/>
</dbReference>
<reference evidence="1 2" key="1">
    <citation type="submission" date="2018-12" db="EMBL/GenBank/DDBJ databases">
        <title>Complete genome sequence of Haloplanus rallus MBLA0036.</title>
        <authorList>
            <person name="Nam Y.-d."/>
            <person name="Kang J."/>
            <person name="Chung W.-H."/>
            <person name="Park Y.S."/>
        </authorList>
    </citation>
    <scope>NUCLEOTIDE SEQUENCE [LARGE SCALE GENOMIC DNA]</scope>
    <source>
        <strain evidence="1 2">MBLA0036</strain>
    </source>
</reference>
<dbReference type="OrthoDB" id="211540at2157"/>
<name>A0A6B9F284_9EURY</name>
<dbReference type="AlphaFoldDB" id="A0A6B9F284"/>
<sequence>MSTTTSRLEDLGTELGEAIADSPAYERFEEAKAAVEDDPDAQERIAEVERLRDEFVAAREAGEASQDHVAKLQQAQNDLHSMPVMEEYLNAQEALQSQLEAINVAISEPLSVDFGGEAGGCCQD</sequence>
<evidence type="ECO:0000313" key="2">
    <source>
        <dbReference type="Proteomes" id="UP000428325"/>
    </source>
</evidence>
<dbReference type="KEGG" id="hra:EI982_06285"/>
<keyword evidence="2" id="KW-1185">Reference proteome</keyword>
<protein>
    <submittedName>
        <fullName evidence="1">YlbF family regulator</fullName>
    </submittedName>
</protein>
<organism evidence="1 2">
    <name type="scientific">Haloplanus rallus</name>
    <dbReference type="NCBI Taxonomy" id="1816183"/>
    <lineage>
        <taxon>Archaea</taxon>
        <taxon>Methanobacteriati</taxon>
        <taxon>Methanobacteriota</taxon>
        <taxon>Stenosarchaea group</taxon>
        <taxon>Halobacteria</taxon>
        <taxon>Halobacteriales</taxon>
        <taxon>Haloferacaceae</taxon>
        <taxon>Haloplanus</taxon>
    </lineage>
</organism>
<dbReference type="InterPro" id="IPR023378">
    <property type="entry name" value="YheA/YmcA-like_dom_sf"/>
</dbReference>
<accession>A0A6B9F284</accession>
<proteinExistence type="predicted"/>
<dbReference type="GeneID" id="99245706"/>
<dbReference type="Proteomes" id="UP000428325">
    <property type="component" value="Chromosome"/>
</dbReference>
<evidence type="ECO:0000313" key="1">
    <source>
        <dbReference type="EMBL" id="QGX94425.1"/>
    </source>
</evidence>
<dbReference type="RefSeq" id="WP_157688659.1">
    <property type="nucleotide sequence ID" value="NZ_CP034345.1"/>
</dbReference>
<dbReference type="Pfam" id="PF06133">
    <property type="entry name" value="Com_YlbF"/>
    <property type="match status" value="1"/>
</dbReference>